<name>A0ABV1IGQ9_9ACTN</name>
<protein>
    <submittedName>
        <fullName evidence="1">Uncharacterized protein</fullName>
    </submittedName>
</protein>
<proteinExistence type="predicted"/>
<dbReference type="RefSeq" id="WP_349181643.1">
    <property type="nucleotide sequence ID" value="NZ_JBBNGS010000003.1"/>
</dbReference>
<evidence type="ECO:0000313" key="2">
    <source>
        <dbReference type="Proteomes" id="UP001478817"/>
    </source>
</evidence>
<keyword evidence="2" id="KW-1185">Reference proteome</keyword>
<reference evidence="1 2" key="1">
    <citation type="submission" date="2024-04" db="EMBL/GenBank/DDBJ databases">
        <title>Human intestinal bacterial collection.</title>
        <authorList>
            <person name="Pauvert C."/>
            <person name="Hitch T.C.A."/>
            <person name="Clavel T."/>
        </authorList>
    </citation>
    <scope>NUCLEOTIDE SEQUENCE [LARGE SCALE GENOMIC DNA]</scope>
    <source>
        <strain evidence="1 2">CLA-AA-H197</strain>
    </source>
</reference>
<comment type="caution">
    <text evidence="1">The sequence shown here is derived from an EMBL/GenBank/DDBJ whole genome shotgun (WGS) entry which is preliminary data.</text>
</comment>
<accession>A0ABV1IGQ9</accession>
<dbReference type="Proteomes" id="UP001478817">
    <property type="component" value="Unassembled WGS sequence"/>
</dbReference>
<organism evidence="1 2">
    <name type="scientific">Paratractidigestivibacter faecalis</name>
    <dbReference type="NCBI Taxonomy" id="2292441"/>
    <lineage>
        <taxon>Bacteria</taxon>
        <taxon>Bacillati</taxon>
        <taxon>Actinomycetota</taxon>
        <taxon>Coriobacteriia</taxon>
        <taxon>Coriobacteriales</taxon>
        <taxon>Atopobiaceae</taxon>
        <taxon>Paratractidigestivibacter</taxon>
    </lineage>
</organism>
<gene>
    <name evidence="1" type="ORF">AAAT05_02480</name>
</gene>
<evidence type="ECO:0000313" key="1">
    <source>
        <dbReference type="EMBL" id="MEQ2637216.1"/>
    </source>
</evidence>
<dbReference type="EMBL" id="JBBNGS010000003">
    <property type="protein sequence ID" value="MEQ2637216.1"/>
    <property type="molecule type" value="Genomic_DNA"/>
</dbReference>
<sequence length="64" mass="6946">MSDNTNVTDSSPSLTEGMDALAELNDLFSEDDEKVKESEANVLSQNLTGFASCFPDWDLHPPVA</sequence>